<name>A0A419DG26_9BACT</name>
<protein>
    <submittedName>
        <fullName evidence="2">Adenylate cyclase</fullName>
    </submittedName>
</protein>
<proteinExistence type="predicted"/>
<dbReference type="PROSITE" id="PS51707">
    <property type="entry name" value="CYTH"/>
    <property type="match status" value="1"/>
</dbReference>
<dbReference type="InterPro" id="IPR033469">
    <property type="entry name" value="CYTH-like_dom_sf"/>
</dbReference>
<organism evidence="2 3">
    <name type="scientific">candidate division WS5 bacterium</name>
    <dbReference type="NCBI Taxonomy" id="2093353"/>
    <lineage>
        <taxon>Bacteria</taxon>
        <taxon>candidate division WS5</taxon>
    </lineage>
</organism>
<sequence length="176" mass="20594">MAQEYETQVLDINVNEIEKKLRDLGAKEDPEVFQKRWVFYIDEASWIRLRQVGERVNLCYKNRPDTAIAGTEEIEVEVKDFDKTSQLISKLDFYYDQYYQENKRKLFTLDGVEVSIDSWPQIPPYLEIDASSEKKVKETLKKLGLEGKDVGHMGTNKIYAKYGIDLHANKELTFSK</sequence>
<accession>A0A419DG26</accession>
<dbReference type="InterPro" id="IPR023577">
    <property type="entry name" value="CYTH_domain"/>
</dbReference>
<comment type="caution">
    <text evidence="2">The sequence shown here is derived from an EMBL/GenBank/DDBJ whole genome shotgun (WGS) entry which is preliminary data.</text>
</comment>
<reference evidence="2 3" key="1">
    <citation type="journal article" date="2017" name="ISME J.">
        <title>Energy and carbon metabolisms in a deep terrestrial subsurface fluid microbial community.</title>
        <authorList>
            <person name="Momper L."/>
            <person name="Jungbluth S.P."/>
            <person name="Lee M.D."/>
            <person name="Amend J.P."/>
        </authorList>
    </citation>
    <scope>NUCLEOTIDE SEQUENCE [LARGE SCALE GENOMIC DNA]</scope>
    <source>
        <strain evidence="2">SURF_29</strain>
    </source>
</reference>
<gene>
    <name evidence="2" type="ORF">C4544_01150</name>
</gene>
<evidence type="ECO:0000259" key="1">
    <source>
        <dbReference type="PROSITE" id="PS51707"/>
    </source>
</evidence>
<evidence type="ECO:0000313" key="2">
    <source>
        <dbReference type="EMBL" id="RJO62089.1"/>
    </source>
</evidence>
<dbReference type="Gene3D" id="2.40.320.10">
    <property type="entry name" value="Hypothetical Protein Pfu-838710-001"/>
    <property type="match status" value="1"/>
</dbReference>
<feature type="domain" description="CYTH" evidence="1">
    <location>
        <begin position="2"/>
        <end position="165"/>
    </location>
</feature>
<dbReference type="Proteomes" id="UP000285655">
    <property type="component" value="Unassembled WGS sequence"/>
</dbReference>
<dbReference type="AlphaFoldDB" id="A0A419DG26"/>
<evidence type="ECO:0000313" key="3">
    <source>
        <dbReference type="Proteomes" id="UP000285655"/>
    </source>
</evidence>
<dbReference type="SUPFAM" id="SSF55154">
    <property type="entry name" value="CYTH-like phosphatases"/>
    <property type="match status" value="1"/>
</dbReference>
<dbReference type="EMBL" id="QZJW01000005">
    <property type="protein sequence ID" value="RJO62089.1"/>
    <property type="molecule type" value="Genomic_DNA"/>
</dbReference>